<evidence type="ECO:0000256" key="8">
    <source>
        <dbReference type="ARBA" id="ARBA00023136"/>
    </source>
</evidence>
<evidence type="ECO:0000256" key="10">
    <source>
        <dbReference type="ARBA" id="ARBA00023237"/>
    </source>
</evidence>
<comment type="similarity">
    <text evidence="2 11 12">Belongs to the TonB-dependent receptor family.</text>
</comment>
<keyword evidence="5 11" id="KW-0812">Transmembrane</keyword>
<dbReference type="RefSeq" id="WP_109089081.1">
    <property type="nucleotide sequence ID" value="NZ_QEXO01000003.1"/>
</dbReference>
<evidence type="ECO:0000259" key="14">
    <source>
        <dbReference type="Pfam" id="PF00593"/>
    </source>
</evidence>
<accession>A0A2U2BI01</accession>
<evidence type="ECO:0000313" key="17">
    <source>
        <dbReference type="Proteomes" id="UP000245216"/>
    </source>
</evidence>
<keyword evidence="3 11" id="KW-0813">Transport</keyword>
<dbReference type="InterPro" id="IPR039426">
    <property type="entry name" value="TonB-dep_rcpt-like"/>
</dbReference>
<dbReference type="Proteomes" id="UP000245216">
    <property type="component" value="Unassembled WGS sequence"/>
</dbReference>
<dbReference type="GO" id="GO:0015344">
    <property type="term" value="F:siderophore uptake transmembrane transporter activity"/>
    <property type="evidence" value="ECO:0007669"/>
    <property type="project" value="TreeGrafter"/>
</dbReference>
<keyword evidence="7 12" id="KW-0798">TonB box</keyword>
<evidence type="ECO:0000259" key="15">
    <source>
        <dbReference type="Pfam" id="PF07715"/>
    </source>
</evidence>
<dbReference type="InterPro" id="IPR012910">
    <property type="entry name" value="Plug_dom"/>
</dbReference>
<dbReference type="GO" id="GO:0009279">
    <property type="term" value="C:cell outer membrane"/>
    <property type="evidence" value="ECO:0007669"/>
    <property type="project" value="UniProtKB-SubCell"/>
</dbReference>
<evidence type="ECO:0000256" key="7">
    <source>
        <dbReference type="ARBA" id="ARBA00023077"/>
    </source>
</evidence>
<evidence type="ECO:0000256" key="12">
    <source>
        <dbReference type="RuleBase" id="RU003357"/>
    </source>
</evidence>
<sequence length="681" mass="76442">MRHQSKRAIAARHQSVCFVPRAVVLSLMGALAVGHAQAQENNDRVFQLGKVVVQSNLDREAPLGESAVSQKEMQAFDLRDVGAAVSVQPGVTVSAGGARNEQMVYVRGFDSRQVPLFLDGIPQYVPYDGYVDFTRFTTMDLSEIRVAKGAASLLYGPNIMGGAINLVTRKPVKEFEGEFRAGYATGDQRYSALNVGTNQGSWYLQAGLSWSGERTFPLGRGFEDQKARPTDTGGMRSNASQMDKKASFKLGITPNATDEYVIGYVNQKGQKDNPVYTGVNDAKLGQRYWRWPYWDKESLYFLSSTQIGESNTIKTRVYEDKYKNGLDMYSDGQYATLTGPTSEYTDRTRGAALEWVNTSLDNHELHFALHYKEDQHRDPKSSGTEHYKDVTTSLAFEDRIALGELWQLRVGASHERRKAKEAHNFETGDTDATNGLLELGYDWSQAMQVYGSVAYKTRFPTIKDRYSSRMGYAQPNPDLKPEHAIHYELGLRGQPWEGAQLESALFLSQVRDMIQSTVIQAPGCDKYRPVGFCDQATNVGKARQMGLELSLQQEFSAHWSAGLAYTYLNRRNQSDPDVKLVDTPNHRLFAHLSWKPAAQWEVMGSVETESGRYYSYANNKGDQIYEKTPGFALLGLKGIWRPNSDITLEAGVRNLGDKLYQYKEGYPMPGRVWFVGGSYRF</sequence>
<evidence type="ECO:0000256" key="2">
    <source>
        <dbReference type="ARBA" id="ARBA00009810"/>
    </source>
</evidence>
<gene>
    <name evidence="16" type="ORF">DF183_10585</name>
</gene>
<dbReference type="Gene3D" id="2.170.130.10">
    <property type="entry name" value="TonB-dependent receptor, plug domain"/>
    <property type="match status" value="1"/>
</dbReference>
<dbReference type="CDD" id="cd01347">
    <property type="entry name" value="ligand_gated_channel"/>
    <property type="match status" value="1"/>
</dbReference>
<dbReference type="InterPro" id="IPR037066">
    <property type="entry name" value="Plug_dom_sf"/>
</dbReference>
<evidence type="ECO:0000256" key="4">
    <source>
        <dbReference type="ARBA" id="ARBA00022452"/>
    </source>
</evidence>
<proteinExistence type="inferred from homology"/>
<feature type="domain" description="TonB-dependent receptor-like beta-barrel" evidence="14">
    <location>
        <begin position="258"/>
        <end position="655"/>
    </location>
</feature>
<feature type="domain" description="TonB-dependent receptor plug" evidence="15">
    <location>
        <begin position="59"/>
        <end position="163"/>
    </location>
</feature>
<feature type="signal peptide" evidence="13">
    <location>
        <begin position="1"/>
        <end position="38"/>
    </location>
</feature>
<comment type="caution">
    <text evidence="16">The sequence shown here is derived from an EMBL/GenBank/DDBJ whole genome shotgun (WGS) entry which is preliminary data.</text>
</comment>
<dbReference type="GO" id="GO:0044718">
    <property type="term" value="P:siderophore transmembrane transport"/>
    <property type="evidence" value="ECO:0007669"/>
    <property type="project" value="TreeGrafter"/>
</dbReference>
<keyword evidence="4 11" id="KW-1134">Transmembrane beta strand</keyword>
<dbReference type="PANTHER" id="PTHR30069">
    <property type="entry name" value="TONB-DEPENDENT OUTER MEMBRANE RECEPTOR"/>
    <property type="match status" value="1"/>
</dbReference>
<dbReference type="PROSITE" id="PS52016">
    <property type="entry name" value="TONB_DEPENDENT_REC_3"/>
    <property type="match status" value="1"/>
</dbReference>
<evidence type="ECO:0000256" key="1">
    <source>
        <dbReference type="ARBA" id="ARBA00004571"/>
    </source>
</evidence>
<dbReference type="InterPro" id="IPR000531">
    <property type="entry name" value="Beta-barrel_TonB"/>
</dbReference>
<reference evidence="16 17" key="1">
    <citation type="submission" date="2018-05" db="EMBL/GenBank/DDBJ databases">
        <title>Genome Sequence of an Efficient Indole-Degrading Bacterium, Alcaligenes sp.YBY.</title>
        <authorList>
            <person name="Yang B."/>
        </authorList>
    </citation>
    <scope>NUCLEOTIDE SEQUENCE [LARGE SCALE GENOMIC DNA]</scope>
    <source>
        <strain evidence="16 17">YBY</strain>
    </source>
</reference>
<reference evidence="16 17" key="2">
    <citation type="submission" date="2018-05" db="EMBL/GenBank/DDBJ databases">
        <authorList>
            <person name="Lanie J.A."/>
            <person name="Ng W.-L."/>
            <person name="Kazmierczak K.M."/>
            <person name="Andrzejewski T.M."/>
            <person name="Davidsen T.M."/>
            <person name="Wayne K.J."/>
            <person name="Tettelin H."/>
            <person name="Glass J.I."/>
            <person name="Rusch D."/>
            <person name="Podicherti R."/>
            <person name="Tsui H.-C.T."/>
            <person name="Winkler M.E."/>
        </authorList>
    </citation>
    <scope>NUCLEOTIDE SEQUENCE [LARGE SCALE GENOMIC DNA]</scope>
    <source>
        <strain evidence="16 17">YBY</strain>
    </source>
</reference>
<dbReference type="Pfam" id="PF07715">
    <property type="entry name" value="Plug"/>
    <property type="match status" value="1"/>
</dbReference>
<keyword evidence="9 16" id="KW-0675">Receptor</keyword>
<keyword evidence="6 13" id="KW-0732">Signal</keyword>
<dbReference type="Gene3D" id="2.40.170.20">
    <property type="entry name" value="TonB-dependent receptor, beta-barrel domain"/>
    <property type="match status" value="1"/>
</dbReference>
<dbReference type="Pfam" id="PF00593">
    <property type="entry name" value="TonB_dep_Rec_b-barrel"/>
    <property type="match status" value="1"/>
</dbReference>
<evidence type="ECO:0000313" key="16">
    <source>
        <dbReference type="EMBL" id="PWE13621.1"/>
    </source>
</evidence>
<evidence type="ECO:0000256" key="5">
    <source>
        <dbReference type="ARBA" id="ARBA00022692"/>
    </source>
</evidence>
<dbReference type="AlphaFoldDB" id="A0A2U2BI01"/>
<dbReference type="PANTHER" id="PTHR30069:SF29">
    <property type="entry name" value="HEMOGLOBIN AND HEMOGLOBIN-HAPTOGLOBIN-BINDING PROTEIN 1-RELATED"/>
    <property type="match status" value="1"/>
</dbReference>
<organism evidence="16 17">
    <name type="scientific">Alcaligenes faecalis</name>
    <dbReference type="NCBI Taxonomy" id="511"/>
    <lineage>
        <taxon>Bacteria</taxon>
        <taxon>Pseudomonadati</taxon>
        <taxon>Pseudomonadota</taxon>
        <taxon>Betaproteobacteria</taxon>
        <taxon>Burkholderiales</taxon>
        <taxon>Alcaligenaceae</taxon>
        <taxon>Alcaligenes</taxon>
    </lineage>
</organism>
<keyword evidence="10 11" id="KW-0998">Cell outer membrane</keyword>
<evidence type="ECO:0000256" key="6">
    <source>
        <dbReference type="ARBA" id="ARBA00022729"/>
    </source>
</evidence>
<keyword evidence="8 11" id="KW-0472">Membrane</keyword>
<evidence type="ECO:0000256" key="9">
    <source>
        <dbReference type="ARBA" id="ARBA00023170"/>
    </source>
</evidence>
<dbReference type="SUPFAM" id="SSF56935">
    <property type="entry name" value="Porins"/>
    <property type="match status" value="1"/>
</dbReference>
<comment type="subcellular location">
    <subcellularLocation>
        <location evidence="1 11">Cell outer membrane</location>
        <topology evidence="1 11">Multi-pass membrane protein</topology>
    </subcellularLocation>
</comment>
<evidence type="ECO:0000256" key="13">
    <source>
        <dbReference type="SAM" id="SignalP"/>
    </source>
</evidence>
<protein>
    <submittedName>
        <fullName evidence="16">TonB-dependent receptor</fullName>
    </submittedName>
</protein>
<dbReference type="EMBL" id="QEXO01000003">
    <property type="protein sequence ID" value="PWE13621.1"/>
    <property type="molecule type" value="Genomic_DNA"/>
</dbReference>
<evidence type="ECO:0000256" key="11">
    <source>
        <dbReference type="PROSITE-ProRule" id="PRU01360"/>
    </source>
</evidence>
<evidence type="ECO:0000256" key="3">
    <source>
        <dbReference type="ARBA" id="ARBA00022448"/>
    </source>
</evidence>
<name>A0A2U2BI01_ALCFA</name>
<feature type="chain" id="PRO_5015743104" evidence="13">
    <location>
        <begin position="39"/>
        <end position="681"/>
    </location>
</feature>
<dbReference type="InterPro" id="IPR036942">
    <property type="entry name" value="Beta-barrel_TonB_sf"/>
</dbReference>
<dbReference type="STRING" id="511.UZ73_14530"/>